<keyword evidence="1 4" id="KW-0489">Methyltransferase</keyword>
<dbReference type="InterPro" id="IPR029063">
    <property type="entry name" value="SAM-dependent_MTases_sf"/>
</dbReference>
<protein>
    <recommendedName>
        <fullName evidence="4">S-adenosylmethionine sensor upstream of mTORC1</fullName>
    </recommendedName>
    <alternativeName>
        <fullName evidence="4">Probable methyltransferase BMT2 homolog</fullName>
        <ecNumber evidence="4">2.1.1.-</ecNumber>
    </alternativeName>
</protein>
<dbReference type="Pfam" id="PF08241">
    <property type="entry name" value="Methyltransf_11"/>
    <property type="match status" value="1"/>
</dbReference>
<dbReference type="GO" id="GO:1904262">
    <property type="term" value="P:negative regulation of TORC1 signaling"/>
    <property type="evidence" value="ECO:0007669"/>
    <property type="project" value="TreeGrafter"/>
</dbReference>
<dbReference type="Gene3D" id="3.40.50.150">
    <property type="entry name" value="Vaccinia Virus protein VP39"/>
    <property type="match status" value="1"/>
</dbReference>
<keyword evidence="3 4" id="KW-0949">S-adenosyl-L-methionine</keyword>
<evidence type="ECO:0000313" key="6">
    <source>
        <dbReference type="EMBL" id="CAL1687468.1"/>
    </source>
</evidence>
<dbReference type="EMBL" id="OZ034830">
    <property type="protein sequence ID" value="CAL1687468.1"/>
    <property type="molecule type" value="Genomic_DNA"/>
</dbReference>
<reference evidence="6" key="1">
    <citation type="submission" date="2024-04" db="EMBL/GenBank/DDBJ databases">
        <authorList>
            <consortium name="Molecular Ecology Group"/>
        </authorList>
    </citation>
    <scope>NUCLEOTIDE SEQUENCE</scope>
</reference>
<dbReference type="CDD" id="cd02440">
    <property type="entry name" value="AdoMet_MTases"/>
    <property type="match status" value="1"/>
</dbReference>
<dbReference type="AlphaFoldDB" id="A0AAV2P693"/>
<sequence>MATKEHKRLADIVKGTHALLRAECHQYGAEVAWKRHMARNDVLQKYATSMQKLATTYWVGNNSKNGTYCRMEWIRTQCKEYFLNGGKEKYDKRERDINAKMTVKKPDDENRTSDSDDIRIEDRLESSYERRISVLDVGSCYNPLSVDETFDVTAIDLIPAIEGIFRCDFLNVAIGREKILSRDAREIHQLPARSFDAAVFSLLLEYLPCPKQRYICCRNAYDVLKIGGLLIIVSPDSKHVGANARLMKSWRYTLSRLGFMRIKYEKLRHLHCLTFRKCACKDVATRWCELQRFSEDDKRYMSETEIFIPQDFQAVICPEEGQGKSDEYDETDLANIFSQLPFDNEASI</sequence>
<feature type="binding site" evidence="4">
    <location>
        <position position="138"/>
    </location>
    <ligand>
        <name>S-adenosyl-L-methionine</name>
        <dbReference type="ChEBI" id="CHEBI:59789"/>
    </ligand>
</feature>
<gene>
    <name evidence="6" type="ORF">LPLAT_LOCUS12670</name>
</gene>
<dbReference type="InterPro" id="IPR013216">
    <property type="entry name" value="Methyltransf_11"/>
</dbReference>
<evidence type="ECO:0000259" key="5">
    <source>
        <dbReference type="Pfam" id="PF08241"/>
    </source>
</evidence>
<evidence type="ECO:0000256" key="1">
    <source>
        <dbReference type="ARBA" id="ARBA00022603"/>
    </source>
</evidence>
<dbReference type="InterPro" id="IPR021867">
    <property type="entry name" value="Bmt2/SAMTOR"/>
</dbReference>
<dbReference type="PANTHER" id="PTHR21008:SF0">
    <property type="entry name" value="S-ADENOSYLMETHIONINE SENSOR UPSTREAM OF MTORC1"/>
    <property type="match status" value="1"/>
</dbReference>
<dbReference type="SUPFAM" id="SSF53335">
    <property type="entry name" value="S-adenosyl-L-methionine-dependent methyltransferases"/>
    <property type="match status" value="1"/>
</dbReference>
<dbReference type="HAMAP" id="MF_03044">
    <property type="entry name" value="BMT2"/>
    <property type="match status" value="1"/>
</dbReference>
<dbReference type="GO" id="GO:0008757">
    <property type="term" value="F:S-adenosylmethionine-dependent methyltransferase activity"/>
    <property type="evidence" value="ECO:0007669"/>
    <property type="project" value="InterPro"/>
</dbReference>
<dbReference type="GO" id="GO:0032259">
    <property type="term" value="P:methylation"/>
    <property type="evidence" value="ECO:0007669"/>
    <property type="project" value="UniProtKB-KW"/>
</dbReference>
<accession>A0AAV2P693</accession>
<evidence type="ECO:0000313" key="7">
    <source>
        <dbReference type="Proteomes" id="UP001497644"/>
    </source>
</evidence>
<comment type="function">
    <text evidence="4">S-adenosyl-L-methionine-binding protein that acts as an inhibitor of mTORC1 signaling. Acts as a sensor of S-adenosyl-L-methionine to signal methionine sufficiency to mTORC1. Probably also acts as a S-adenosyl-L-methionine-dependent methyltransferase.</text>
</comment>
<comment type="similarity">
    <text evidence="4">Belongs to the BMT2 family.</text>
</comment>
<feature type="binding site" evidence="4">
    <location>
        <position position="156"/>
    </location>
    <ligand>
        <name>S-adenosyl-L-methionine</name>
        <dbReference type="ChEBI" id="CHEBI:59789"/>
    </ligand>
</feature>
<evidence type="ECO:0000256" key="4">
    <source>
        <dbReference type="HAMAP-Rule" id="MF_03044"/>
    </source>
</evidence>
<organism evidence="6 7">
    <name type="scientific">Lasius platythorax</name>
    <dbReference type="NCBI Taxonomy" id="488582"/>
    <lineage>
        <taxon>Eukaryota</taxon>
        <taxon>Metazoa</taxon>
        <taxon>Ecdysozoa</taxon>
        <taxon>Arthropoda</taxon>
        <taxon>Hexapoda</taxon>
        <taxon>Insecta</taxon>
        <taxon>Pterygota</taxon>
        <taxon>Neoptera</taxon>
        <taxon>Endopterygota</taxon>
        <taxon>Hymenoptera</taxon>
        <taxon>Apocrita</taxon>
        <taxon>Aculeata</taxon>
        <taxon>Formicoidea</taxon>
        <taxon>Formicidae</taxon>
        <taxon>Formicinae</taxon>
        <taxon>Lasius</taxon>
        <taxon>Lasius</taxon>
    </lineage>
</organism>
<dbReference type="PANTHER" id="PTHR21008">
    <property type="entry name" value="S-ADENOSYLMETHIONINE SENSOR UPSTREAM OF MTORC1-RELATED"/>
    <property type="match status" value="1"/>
</dbReference>
<dbReference type="EC" id="2.1.1.-" evidence="4"/>
<evidence type="ECO:0000256" key="3">
    <source>
        <dbReference type="ARBA" id="ARBA00022691"/>
    </source>
</evidence>
<evidence type="ECO:0000256" key="2">
    <source>
        <dbReference type="ARBA" id="ARBA00022679"/>
    </source>
</evidence>
<keyword evidence="7" id="KW-1185">Reference proteome</keyword>
<dbReference type="Proteomes" id="UP001497644">
    <property type="component" value="Chromosome 7"/>
</dbReference>
<proteinExistence type="inferred from homology"/>
<name>A0AAV2P693_9HYME</name>
<keyword evidence="2 4" id="KW-0808">Transferase</keyword>
<feature type="domain" description="Methyltransferase type 11" evidence="5">
    <location>
        <begin position="150"/>
        <end position="232"/>
    </location>
</feature>